<name>A0A7Y0AAF5_9BACT</name>
<proteinExistence type="predicted"/>
<dbReference type="SMART" id="SM00342">
    <property type="entry name" value="HTH_ARAC"/>
    <property type="match status" value="1"/>
</dbReference>
<protein>
    <submittedName>
        <fullName evidence="5">Helix-turn-helix transcriptional regulator</fullName>
    </submittedName>
</protein>
<keyword evidence="1" id="KW-0805">Transcription regulation</keyword>
<sequence length="317" mass="35334">MTTDALTALYQELAPCTSDKLSALLPGGIQREVGHFNVFEVAEQATSYPPPQLRPGTPYACRAFYKISLLRSRSHAEYAHRTIAIEPDALVFTTPKVPLYWRPAEAQRAQFCVFTAEFVLPVLGGSTPDELPLFRAEGYPVFQLTPPAAARAAAIFDQMREELASDYVHKYDLLRAYVLELLHLGQKQQATAALHPAHTAAARLSSRFVELLERQFPLTTPQQRVQLRTAKDFADHLAVHVNHLNKVLKDSTGRTTTDLIGGRLAQEAKALLHQSEWSLWEIADSLGFVDVAHFSHFFRRYAPVSPGAFRAQAAAFI</sequence>
<feature type="domain" description="HTH araC/xylS-type" evidence="4">
    <location>
        <begin position="206"/>
        <end position="312"/>
    </location>
</feature>
<dbReference type="InterPro" id="IPR009057">
    <property type="entry name" value="Homeodomain-like_sf"/>
</dbReference>
<dbReference type="PANTHER" id="PTHR43280">
    <property type="entry name" value="ARAC-FAMILY TRANSCRIPTIONAL REGULATOR"/>
    <property type="match status" value="1"/>
</dbReference>
<evidence type="ECO:0000259" key="4">
    <source>
        <dbReference type="PROSITE" id="PS01124"/>
    </source>
</evidence>
<dbReference type="SUPFAM" id="SSF46689">
    <property type="entry name" value="Homeodomain-like"/>
    <property type="match status" value="1"/>
</dbReference>
<dbReference type="EMBL" id="JABBGH010000001">
    <property type="protein sequence ID" value="NML63756.1"/>
    <property type="molecule type" value="Genomic_DNA"/>
</dbReference>
<dbReference type="Pfam" id="PF12833">
    <property type="entry name" value="HTH_18"/>
    <property type="match status" value="1"/>
</dbReference>
<dbReference type="GO" id="GO:0003700">
    <property type="term" value="F:DNA-binding transcription factor activity"/>
    <property type="evidence" value="ECO:0007669"/>
    <property type="project" value="InterPro"/>
</dbReference>
<dbReference type="Proteomes" id="UP000559626">
    <property type="component" value="Unassembled WGS sequence"/>
</dbReference>
<dbReference type="AlphaFoldDB" id="A0A7Y0AAF5"/>
<comment type="caution">
    <text evidence="5">The sequence shown here is derived from an EMBL/GenBank/DDBJ whole genome shotgun (WGS) entry which is preliminary data.</text>
</comment>
<keyword evidence="2" id="KW-0238">DNA-binding</keyword>
<dbReference type="InterPro" id="IPR018060">
    <property type="entry name" value="HTH_AraC"/>
</dbReference>
<reference evidence="5 6" key="1">
    <citation type="submission" date="2020-04" db="EMBL/GenBank/DDBJ databases">
        <title>Hymenobacter polaris sp. nov., isolated from Arctic soil.</title>
        <authorList>
            <person name="Dahal R.H."/>
        </authorList>
    </citation>
    <scope>NUCLEOTIDE SEQUENCE [LARGE SCALE GENOMIC DNA]</scope>
    <source>
        <strain evidence="5 6">RP-2-7</strain>
    </source>
</reference>
<keyword evidence="3" id="KW-0804">Transcription</keyword>
<organism evidence="5 6">
    <name type="scientific">Hymenobacter polaris</name>
    <dbReference type="NCBI Taxonomy" id="2682546"/>
    <lineage>
        <taxon>Bacteria</taxon>
        <taxon>Pseudomonadati</taxon>
        <taxon>Bacteroidota</taxon>
        <taxon>Cytophagia</taxon>
        <taxon>Cytophagales</taxon>
        <taxon>Hymenobacteraceae</taxon>
        <taxon>Hymenobacter</taxon>
    </lineage>
</organism>
<evidence type="ECO:0000256" key="3">
    <source>
        <dbReference type="ARBA" id="ARBA00023163"/>
    </source>
</evidence>
<dbReference type="Gene3D" id="1.10.10.60">
    <property type="entry name" value="Homeodomain-like"/>
    <property type="match status" value="1"/>
</dbReference>
<keyword evidence="6" id="KW-1185">Reference proteome</keyword>
<dbReference type="RefSeq" id="WP_169529097.1">
    <property type="nucleotide sequence ID" value="NZ_JABBGH010000001.1"/>
</dbReference>
<accession>A0A7Y0AAF5</accession>
<evidence type="ECO:0000256" key="1">
    <source>
        <dbReference type="ARBA" id="ARBA00023015"/>
    </source>
</evidence>
<dbReference type="GO" id="GO:0043565">
    <property type="term" value="F:sequence-specific DNA binding"/>
    <property type="evidence" value="ECO:0007669"/>
    <property type="project" value="InterPro"/>
</dbReference>
<dbReference type="PANTHER" id="PTHR43280:SF32">
    <property type="entry name" value="TRANSCRIPTIONAL REGULATORY PROTEIN"/>
    <property type="match status" value="1"/>
</dbReference>
<evidence type="ECO:0000313" key="6">
    <source>
        <dbReference type="Proteomes" id="UP000559626"/>
    </source>
</evidence>
<evidence type="ECO:0000256" key="2">
    <source>
        <dbReference type="ARBA" id="ARBA00023125"/>
    </source>
</evidence>
<evidence type="ECO:0000313" key="5">
    <source>
        <dbReference type="EMBL" id="NML63756.1"/>
    </source>
</evidence>
<dbReference type="PROSITE" id="PS01124">
    <property type="entry name" value="HTH_ARAC_FAMILY_2"/>
    <property type="match status" value="1"/>
</dbReference>
<gene>
    <name evidence="5" type="ORF">HHL22_00905</name>
</gene>